<dbReference type="GeneID" id="115739936"/>
<evidence type="ECO:0000256" key="7">
    <source>
        <dbReference type="ARBA" id="ARBA00066708"/>
    </source>
</evidence>
<accession>A0A8B8P2W0</accession>
<dbReference type="Proteomes" id="UP000827889">
    <property type="component" value="Chromosome 5"/>
</dbReference>
<dbReference type="GO" id="GO:0009685">
    <property type="term" value="P:gibberellin metabolic process"/>
    <property type="evidence" value="ECO:0007669"/>
    <property type="project" value="UniProtKB-ARBA"/>
</dbReference>
<name>A0A8B8P2W0_9MYRT</name>
<organism evidence="10 11">
    <name type="scientific">Rhodamnia argentea</name>
    <dbReference type="NCBI Taxonomy" id="178133"/>
    <lineage>
        <taxon>Eukaryota</taxon>
        <taxon>Viridiplantae</taxon>
        <taxon>Streptophyta</taxon>
        <taxon>Embryophyta</taxon>
        <taxon>Tracheophyta</taxon>
        <taxon>Spermatophyta</taxon>
        <taxon>Magnoliopsida</taxon>
        <taxon>eudicotyledons</taxon>
        <taxon>Gunneridae</taxon>
        <taxon>Pentapetalae</taxon>
        <taxon>rosids</taxon>
        <taxon>malvids</taxon>
        <taxon>Myrtales</taxon>
        <taxon>Myrtaceae</taxon>
        <taxon>Myrtoideae</taxon>
        <taxon>Myrteae</taxon>
        <taxon>Australasian group</taxon>
        <taxon>Rhodamnia</taxon>
    </lineage>
</organism>
<dbReference type="InterPro" id="IPR026992">
    <property type="entry name" value="DIOX_N"/>
</dbReference>
<dbReference type="GO" id="GO:0046872">
    <property type="term" value="F:metal ion binding"/>
    <property type="evidence" value="ECO:0007669"/>
    <property type="project" value="UniProtKB-KW"/>
</dbReference>
<keyword evidence="2" id="KW-0223">Dioxygenase</keyword>
<evidence type="ECO:0000256" key="3">
    <source>
        <dbReference type="ARBA" id="ARBA00023002"/>
    </source>
</evidence>
<evidence type="ECO:0000256" key="5">
    <source>
        <dbReference type="ARBA" id="ARBA00052204"/>
    </source>
</evidence>
<gene>
    <name evidence="11" type="primary">LOC115739936</name>
</gene>
<dbReference type="KEGG" id="rarg:115739936"/>
<dbReference type="InterPro" id="IPR044861">
    <property type="entry name" value="IPNS-like_FE2OG_OXY"/>
</dbReference>
<evidence type="ECO:0000256" key="2">
    <source>
        <dbReference type="ARBA" id="ARBA00022964"/>
    </source>
</evidence>
<sequence>MGSISDPPLLTNFTQLLRSCPTTSSSSSSPIQNADMAAPRECELPVIDLGGLSSECEEERQSCAAAMCRASAEWGFFQVVNHGISSELLGEMRREQVKLFETPFESKVRSALLDYSYRWGTPTATSPAQFSWSEAFHVPLAKISDLSCYGQFISLRGVLMEFAAAMSRLARTLAGVLAENLGHHRGRSAFDETCHESTCFLRLNRYPVCPLSTEMFGLVPHTDSDFLTILYQDQVGGLQLLKDSRWVAVKPNRDALIVNIGDLLQAWSNDVYKSVEHKVTTNEKVERYSVAFFLCPSYDSLIGSFREPSVYRKFTFGEYRKQIQEDVRRNGQKVGLPRFRLQTST</sequence>
<keyword evidence="3 8" id="KW-0560">Oxidoreductase</keyword>
<keyword evidence="1 8" id="KW-0479">Metal-binding</keyword>
<dbReference type="PROSITE" id="PS51471">
    <property type="entry name" value="FE2OG_OXY"/>
    <property type="match status" value="1"/>
</dbReference>
<comment type="catalytic activity">
    <reaction evidence="5">
        <text>gibberellin A1 + 2-oxoglutarate + O2 = gibberellin A8 + succinate + CO2</text>
        <dbReference type="Rhea" id="RHEA:15005"/>
        <dbReference type="ChEBI" id="CHEBI:15379"/>
        <dbReference type="ChEBI" id="CHEBI:16526"/>
        <dbReference type="ChEBI" id="CHEBI:16810"/>
        <dbReference type="ChEBI" id="CHEBI:30031"/>
        <dbReference type="ChEBI" id="CHEBI:58524"/>
        <dbReference type="ChEBI" id="CHEBI:58594"/>
        <dbReference type="EC" id="1.14.11.13"/>
    </reaction>
</comment>
<dbReference type="InterPro" id="IPR005123">
    <property type="entry name" value="Oxoglu/Fe-dep_dioxygenase_dom"/>
</dbReference>
<dbReference type="InterPro" id="IPR027443">
    <property type="entry name" value="IPNS-like_sf"/>
</dbReference>
<evidence type="ECO:0000256" key="4">
    <source>
        <dbReference type="ARBA" id="ARBA00023004"/>
    </source>
</evidence>
<protein>
    <recommendedName>
        <fullName evidence="7">gibberellin 2beta-dioxygenase</fullName>
        <ecNumber evidence="7">1.14.11.13</ecNumber>
    </recommendedName>
</protein>
<dbReference type="PANTHER" id="PTHR47990">
    <property type="entry name" value="2-OXOGLUTARATE (2OG) AND FE(II)-DEPENDENT OXYGENASE SUPERFAMILY PROTEIN-RELATED"/>
    <property type="match status" value="1"/>
</dbReference>
<dbReference type="AlphaFoldDB" id="A0A8B8P2W0"/>
<evidence type="ECO:0000256" key="8">
    <source>
        <dbReference type="RuleBase" id="RU003682"/>
    </source>
</evidence>
<reference evidence="11" key="1">
    <citation type="submission" date="2025-08" db="UniProtKB">
        <authorList>
            <consortium name="RefSeq"/>
        </authorList>
    </citation>
    <scope>IDENTIFICATION</scope>
    <source>
        <tissue evidence="11">Leaf</tissue>
    </source>
</reference>
<evidence type="ECO:0000313" key="10">
    <source>
        <dbReference type="Proteomes" id="UP000827889"/>
    </source>
</evidence>
<dbReference type="FunFam" id="2.60.120.330:FF:000021">
    <property type="entry name" value="Gibberellin 2-beta-dioxygenase 8"/>
    <property type="match status" value="1"/>
</dbReference>
<keyword evidence="4 8" id="KW-0408">Iron</keyword>
<keyword evidence="10" id="KW-1185">Reference proteome</keyword>
<dbReference type="Gene3D" id="2.60.120.330">
    <property type="entry name" value="B-lactam Antibiotic, Isopenicillin N Synthase, Chain"/>
    <property type="match status" value="1"/>
</dbReference>
<dbReference type="Pfam" id="PF14226">
    <property type="entry name" value="DIOX_N"/>
    <property type="match status" value="1"/>
</dbReference>
<evidence type="ECO:0000313" key="11">
    <source>
        <dbReference type="RefSeq" id="XP_030529116.1"/>
    </source>
</evidence>
<dbReference type="Pfam" id="PF03171">
    <property type="entry name" value="2OG-FeII_Oxy"/>
    <property type="match status" value="1"/>
</dbReference>
<dbReference type="EC" id="1.14.11.13" evidence="7"/>
<dbReference type="OrthoDB" id="288590at2759"/>
<dbReference type="RefSeq" id="XP_030529116.1">
    <property type="nucleotide sequence ID" value="XM_030673256.2"/>
</dbReference>
<evidence type="ECO:0000256" key="1">
    <source>
        <dbReference type="ARBA" id="ARBA00022723"/>
    </source>
</evidence>
<comment type="similarity">
    <text evidence="6">Belongs to the iron/ascorbate-dependent oxidoreductase family. GA2OX subfamily.</text>
</comment>
<dbReference type="InterPro" id="IPR050231">
    <property type="entry name" value="Iron_ascorbate_oxido_reductase"/>
</dbReference>
<dbReference type="SUPFAM" id="SSF51197">
    <property type="entry name" value="Clavaminate synthase-like"/>
    <property type="match status" value="1"/>
</dbReference>
<dbReference type="GO" id="GO:0045543">
    <property type="term" value="F:gibberellin 2-beta-dioxygenase activity"/>
    <property type="evidence" value="ECO:0007669"/>
    <property type="project" value="UniProtKB-EC"/>
</dbReference>
<evidence type="ECO:0000259" key="9">
    <source>
        <dbReference type="PROSITE" id="PS51471"/>
    </source>
</evidence>
<evidence type="ECO:0000256" key="6">
    <source>
        <dbReference type="ARBA" id="ARBA00061282"/>
    </source>
</evidence>
<proteinExistence type="inferred from homology"/>
<feature type="domain" description="Fe2OG dioxygenase" evidence="9">
    <location>
        <begin position="195"/>
        <end position="296"/>
    </location>
</feature>